<dbReference type="PANTHER" id="PTHR46890:SF43">
    <property type="entry name" value="NON-LTR RETROELEMENT REVERSE TRANSCRIPTASE"/>
    <property type="match status" value="1"/>
</dbReference>
<dbReference type="InterPro" id="IPR043502">
    <property type="entry name" value="DNA/RNA_pol_sf"/>
</dbReference>
<dbReference type="SUPFAM" id="SSF56672">
    <property type="entry name" value="DNA/RNA polymerases"/>
    <property type="match status" value="1"/>
</dbReference>
<name>A0A2N9HLH6_FAGSY</name>
<reference evidence="2" key="1">
    <citation type="submission" date="2018-02" db="EMBL/GenBank/DDBJ databases">
        <authorList>
            <person name="Cohen D.B."/>
            <person name="Kent A.D."/>
        </authorList>
    </citation>
    <scope>NUCLEOTIDE SEQUENCE</scope>
</reference>
<dbReference type="InterPro" id="IPR000477">
    <property type="entry name" value="RT_dom"/>
</dbReference>
<organism evidence="2">
    <name type="scientific">Fagus sylvatica</name>
    <name type="common">Beechnut</name>
    <dbReference type="NCBI Taxonomy" id="28930"/>
    <lineage>
        <taxon>Eukaryota</taxon>
        <taxon>Viridiplantae</taxon>
        <taxon>Streptophyta</taxon>
        <taxon>Embryophyta</taxon>
        <taxon>Tracheophyta</taxon>
        <taxon>Spermatophyta</taxon>
        <taxon>Magnoliopsida</taxon>
        <taxon>eudicotyledons</taxon>
        <taxon>Gunneridae</taxon>
        <taxon>Pentapetalae</taxon>
        <taxon>rosids</taxon>
        <taxon>fabids</taxon>
        <taxon>Fagales</taxon>
        <taxon>Fagaceae</taxon>
        <taxon>Fagus</taxon>
    </lineage>
</organism>
<protein>
    <recommendedName>
        <fullName evidence="1">Reverse transcriptase domain-containing protein</fullName>
    </recommendedName>
</protein>
<dbReference type="InterPro" id="IPR052343">
    <property type="entry name" value="Retrotransposon-Effector_Assoc"/>
</dbReference>
<accession>A0A2N9HLH6</accession>
<gene>
    <name evidence="2" type="ORF">FSB_LOCUS40984</name>
</gene>
<sequence length="1144" mass="127363">MGGAWFLFIESKTFEFLIEGGGVPRVRINEMGRDIEIHRGGRKGAIIIPEGRNSGGWPRFGLELCHLFVIENHTVKHGGMGAKSAPVEHIAGPVKEKGLYAAVISSTAVLDGAVKGKQSESSMGEIPKIVQDSYPKIDKLTLNMENLDPNNSGADTGPLQLFVNIQIECGLDGFWGVKHAHVIGPTQSPEENFNKPTTAFPEAGLKPESKFFAEPKRPRTRFQRPKKTKRLLRAPSLRQTSDTSVTALVPHPGEVVMRTWGSSSDWVLELRDGRRLSIPMSLLRPYLGEFQDLELASPIGLGELVCVGGDPGLSDEFSGDEGDDEGESVVGVDSEFSTRDGVVTCWEGEEVPLEVLPLASVVPQEGVGVKGLSALGEVGVDVAGSSELGKAMSASSPSEWVLGKYHLFGEFVGASYEGCEKEVLALLKSIDSRCTNIVSGGEVSDKFGKSGRKGSRELKALVSTINYVSRSSRSRGINGFRLEVLLSNGELMSYAFRRLRLNWVVEKIDEALGDFSVSCRERSLMWDELSGLASWWGIPWGRRHFRFENMWLRSDGFVNQVKEWWESYHFEGTPSFILARKLRALKLDLKKWNVEVFGNVQNRRRQAMSELNVLDVKAELHPLSSGESSENLSCRGTRKVFVANFRVHPSAGFASSNKISEEISWRQKSRALWLQEGDKNTKFFHRIANSHRRYNSIFSLMINGEMSTDKEAISMSITQFYQDLYQEGVFRRPMLDGLEFFMISNEDLVWLGRPFVKTPTIPHPWVGAVEVKDFRPISLVSGIYKILAKILANRLRLVLPKIISSSQNAFVQGRQILDLVLIANECLDSRLKEGKPGVLCKLDVEKAYDHFSILINGSPSGFFASSRGLRQGDLLSPLLFVIVMEAFSRIMDRAIRGGLFSGFMVGSPQDHQVWISHLLFADDTLIFCDADPIKLEHLRSIFLWFEAVSRLKINLGKSEMVPMGEGGSPSRKNPEALSLVWHGGGDKIPLGVVVPGMLFCAKWWLPSMAATGGVGVPRKLRILMGWCGDTPLKEAYPELFTIALDRNVSVVDLMSHNNGMVHWDVLFTRSVQDWELESISSFMDLLYSNLVQGRGEDKISWGSTDSKAFTVKSCYSYLSTPSHRSFPWKCVWKSKIPPRVAFFS</sequence>
<dbReference type="Pfam" id="PF00078">
    <property type="entry name" value="RVT_1"/>
    <property type="match status" value="1"/>
</dbReference>
<evidence type="ECO:0000259" key="1">
    <source>
        <dbReference type="Pfam" id="PF00078"/>
    </source>
</evidence>
<dbReference type="AlphaFoldDB" id="A0A2N9HLH6"/>
<proteinExistence type="predicted"/>
<feature type="domain" description="Reverse transcriptase" evidence="1">
    <location>
        <begin position="772"/>
        <end position="961"/>
    </location>
</feature>
<evidence type="ECO:0000313" key="2">
    <source>
        <dbReference type="EMBL" id="SPD13102.1"/>
    </source>
</evidence>
<dbReference type="CDD" id="cd01650">
    <property type="entry name" value="RT_nLTR_like"/>
    <property type="match status" value="1"/>
</dbReference>
<dbReference type="EMBL" id="OIVN01003713">
    <property type="protein sequence ID" value="SPD13102.1"/>
    <property type="molecule type" value="Genomic_DNA"/>
</dbReference>
<dbReference type="PANTHER" id="PTHR46890">
    <property type="entry name" value="NON-LTR RETROLELEMENT REVERSE TRANSCRIPTASE-LIKE PROTEIN-RELATED"/>
    <property type="match status" value="1"/>
</dbReference>